<name>A0A1J7IIG2_9PEZI</name>
<evidence type="ECO:0000256" key="1">
    <source>
        <dbReference type="ARBA" id="ARBA00022801"/>
    </source>
</evidence>
<dbReference type="GO" id="GO:0042578">
    <property type="term" value="F:phosphoric ester hydrolase activity"/>
    <property type="evidence" value="ECO:0007669"/>
    <property type="project" value="UniProtKB-ARBA"/>
</dbReference>
<dbReference type="EMBL" id="KV875099">
    <property type="protein sequence ID" value="OIW27254.1"/>
    <property type="molecule type" value="Genomic_DNA"/>
</dbReference>
<dbReference type="Pfam" id="PF04185">
    <property type="entry name" value="Phosphoesterase"/>
    <property type="match status" value="1"/>
</dbReference>
<dbReference type="InParanoid" id="A0A1J7IIG2"/>
<accession>A0A1J7IIG2</accession>
<dbReference type="Gene3D" id="3.40.720.10">
    <property type="entry name" value="Alkaline Phosphatase, subunit A"/>
    <property type="match status" value="2"/>
</dbReference>
<sequence>MSRYLALLALASAVNAGSGATSLADIKHVVVLMKENRAFDHVFGTMAGVRGFSDPNIPINPANGLPTWYQSLDGVTTLANYILPYYINFLGEDDAHNRSQCACAGANNWQQTTEIWNYGQDPIITKWAQIDTPQSMAYFKREDNPFYWALAEAYAVADNYHVCGRWFRSYWAGISSNTDPNRAYWQSGAIGQNGSLSYGDGGVYLDDVQTDNGTRSAVSGESLNCLPLKWPSYGEIIDDAGVDYRCYQNSYNYPTTNDFFWFEKFQDAPTNSSLYERCLTFDGPSGIDAFIADAANGTLPELSWIFSPGAMQEHPPYTMQDGAWFTSQIIEAIMNGPNYNETIFMITYDEAGGWADHVYPLISPEGTTGEWIQDPDGVLGFVPIGPGVRIPLTIVSPYTRGGKVFTENCDHTSFLFFFEQYLAAKGYTNVTTDMPTQYRRDTMCNLLNAFDFENPDFTIPVLPKVPAPIEEDGEIVGLYAAHCSVLYGTDCSGSEYTVGFPYNNQTADNTLEFEEGFKAMRGYMTEGRSIVIEANGFALTNPNTKAKQFTATPATANHESILQRWVVSQISQGSTFFNISSAVNSTVNGNWISQHSSLSNSVTGAETYNISYVGQDQYYFMKENGDYLGIEADGTLSFTSKPTAFNIYAVSYHDSFPNRFPLF</sequence>
<evidence type="ECO:0000256" key="2">
    <source>
        <dbReference type="SAM" id="SignalP"/>
    </source>
</evidence>
<dbReference type="AlphaFoldDB" id="A0A1J7IIG2"/>
<dbReference type="STRING" id="1408157.A0A1J7IIG2"/>
<protein>
    <submittedName>
        <fullName evidence="3">Putative hemolytic phospholipase C</fullName>
    </submittedName>
</protein>
<feature type="signal peptide" evidence="2">
    <location>
        <begin position="1"/>
        <end position="16"/>
    </location>
</feature>
<dbReference type="PANTHER" id="PTHR31956">
    <property type="entry name" value="NON-SPECIFIC PHOSPHOLIPASE C4-RELATED"/>
    <property type="match status" value="1"/>
</dbReference>
<dbReference type="PANTHER" id="PTHR31956:SF1">
    <property type="entry name" value="NON-SPECIFIC PHOSPHOLIPASE C1"/>
    <property type="match status" value="1"/>
</dbReference>
<organism evidence="3 4">
    <name type="scientific">Coniochaeta ligniaria NRRL 30616</name>
    <dbReference type="NCBI Taxonomy" id="1408157"/>
    <lineage>
        <taxon>Eukaryota</taxon>
        <taxon>Fungi</taxon>
        <taxon>Dikarya</taxon>
        <taxon>Ascomycota</taxon>
        <taxon>Pezizomycotina</taxon>
        <taxon>Sordariomycetes</taxon>
        <taxon>Sordariomycetidae</taxon>
        <taxon>Coniochaetales</taxon>
        <taxon>Coniochaetaceae</taxon>
        <taxon>Coniochaeta</taxon>
    </lineage>
</organism>
<reference evidence="3 4" key="1">
    <citation type="submission" date="2016-10" db="EMBL/GenBank/DDBJ databases">
        <title>Draft genome sequence of Coniochaeta ligniaria NRRL30616, a lignocellulolytic fungus for bioabatement of inhibitors in plant biomass hydrolysates.</title>
        <authorList>
            <consortium name="DOE Joint Genome Institute"/>
            <person name="Jimenez D.J."/>
            <person name="Hector R.E."/>
            <person name="Riley R."/>
            <person name="Sun H."/>
            <person name="Grigoriev I.V."/>
            <person name="Van Elsas J.D."/>
            <person name="Nichols N.N."/>
        </authorList>
    </citation>
    <scope>NUCLEOTIDE SEQUENCE [LARGE SCALE GENOMIC DNA]</scope>
    <source>
        <strain evidence="3 4">NRRL 30616</strain>
    </source>
</reference>
<evidence type="ECO:0000313" key="4">
    <source>
        <dbReference type="Proteomes" id="UP000182658"/>
    </source>
</evidence>
<gene>
    <name evidence="3" type="ORF">CONLIGDRAFT_704957</name>
</gene>
<dbReference type="Proteomes" id="UP000182658">
    <property type="component" value="Unassembled WGS sequence"/>
</dbReference>
<feature type="chain" id="PRO_5012678903" evidence="2">
    <location>
        <begin position="17"/>
        <end position="663"/>
    </location>
</feature>
<dbReference type="OrthoDB" id="5135119at2759"/>
<dbReference type="InterPro" id="IPR017850">
    <property type="entry name" value="Alkaline_phosphatase_core_sf"/>
</dbReference>
<keyword evidence="1" id="KW-0378">Hydrolase</keyword>
<evidence type="ECO:0000313" key="3">
    <source>
        <dbReference type="EMBL" id="OIW27254.1"/>
    </source>
</evidence>
<dbReference type="InterPro" id="IPR007312">
    <property type="entry name" value="Phosphoesterase"/>
</dbReference>
<keyword evidence="4" id="KW-1185">Reference proteome</keyword>
<proteinExistence type="predicted"/>
<keyword evidence="2" id="KW-0732">Signal</keyword>